<dbReference type="OrthoDB" id="5184060at2"/>
<keyword evidence="1" id="KW-0472">Membrane</keyword>
<dbReference type="EMBL" id="SLWS01000004">
    <property type="protein sequence ID" value="TCO59274.1"/>
    <property type="molecule type" value="Genomic_DNA"/>
</dbReference>
<dbReference type="Proteomes" id="UP000295680">
    <property type="component" value="Unassembled WGS sequence"/>
</dbReference>
<evidence type="ECO:0000256" key="1">
    <source>
        <dbReference type="SAM" id="Phobius"/>
    </source>
</evidence>
<comment type="caution">
    <text evidence="2">The sequence shown here is derived from an EMBL/GenBank/DDBJ whole genome shotgun (WGS) entry which is preliminary data.</text>
</comment>
<gene>
    <name evidence="2" type="ORF">EV192_104115</name>
</gene>
<name>A0A4R2JJH2_9PSEU</name>
<protein>
    <recommendedName>
        <fullName evidence="4">DUF1772 domain-containing protein</fullName>
    </recommendedName>
</protein>
<proteinExistence type="predicted"/>
<feature type="transmembrane region" description="Helical" evidence="1">
    <location>
        <begin position="96"/>
        <end position="118"/>
    </location>
</feature>
<feature type="transmembrane region" description="Helical" evidence="1">
    <location>
        <begin position="62"/>
        <end position="84"/>
    </location>
</feature>
<reference evidence="2 3" key="1">
    <citation type="submission" date="2019-03" db="EMBL/GenBank/DDBJ databases">
        <title>Genomic Encyclopedia of Type Strains, Phase IV (KMG-IV): sequencing the most valuable type-strain genomes for metagenomic binning, comparative biology and taxonomic classification.</title>
        <authorList>
            <person name="Goeker M."/>
        </authorList>
    </citation>
    <scope>NUCLEOTIDE SEQUENCE [LARGE SCALE GENOMIC DNA]</scope>
    <source>
        <strain evidence="2 3">DSM 45934</strain>
    </source>
</reference>
<evidence type="ECO:0000313" key="3">
    <source>
        <dbReference type="Proteomes" id="UP000295680"/>
    </source>
</evidence>
<keyword evidence="1" id="KW-0812">Transmembrane</keyword>
<sequence>MTGTPAQGLSITATLVVAATVVGGLFGSLVDRALVATPAWRHLGVVAWADYSRQADLGNGNIVYPIGAILLWGLVFGAAIAYRLDRTAPRQAVWPIYLAAVSALGAIVSTIIAAPVMQHVGTVPDTDTAALHTAFETFTLWGVYIRGGFFGLGFVFIVWALVSILRHPRRAG</sequence>
<feature type="transmembrane region" description="Helical" evidence="1">
    <location>
        <begin position="138"/>
        <end position="162"/>
    </location>
</feature>
<keyword evidence="3" id="KW-1185">Reference proteome</keyword>
<dbReference type="AlphaFoldDB" id="A0A4R2JJH2"/>
<accession>A0A4R2JJH2</accession>
<dbReference type="RefSeq" id="WP_132117065.1">
    <property type="nucleotide sequence ID" value="NZ_SLWS01000004.1"/>
</dbReference>
<evidence type="ECO:0000313" key="2">
    <source>
        <dbReference type="EMBL" id="TCO59274.1"/>
    </source>
</evidence>
<evidence type="ECO:0008006" key="4">
    <source>
        <dbReference type="Google" id="ProtNLM"/>
    </source>
</evidence>
<keyword evidence="1" id="KW-1133">Transmembrane helix</keyword>
<organism evidence="2 3">
    <name type="scientific">Actinocrispum wychmicini</name>
    <dbReference type="NCBI Taxonomy" id="1213861"/>
    <lineage>
        <taxon>Bacteria</taxon>
        <taxon>Bacillati</taxon>
        <taxon>Actinomycetota</taxon>
        <taxon>Actinomycetes</taxon>
        <taxon>Pseudonocardiales</taxon>
        <taxon>Pseudonocardiaceae</taxon>
        <taxon>Actinocrispum</taxon>
    </lineage>
</organism>
<feature type="transmembrane region" description="Helical" evidence="1">
    <location>
        <begin position="12"/>
        <end position="30"/>
    </location>
</feature>